<reference evidence="2 3" key="1">
    <citation type="submission" date="2016-11" db="EMBL/GenBank/DDBJ databases">
        <authorList>
            <person name="Jaros S."/>
            <person name="Januszkiewicz K."/>
            <person name="Wedrychowicz H."/>
        </authorList>
    </citation>
    <scope>NUCLEOTIDE SEQUENCE [LARGE SCALE GENOMIC DNA]</scope>
    <source>
        <strain evidence="2 3">DSM 14916</strain>
    </source>
</reference>
<evidence type="ECO:0000313" key="2">
    <source>
        <dbReference type="EMBL" id="SHJ13647.1"/>
    </source>
</evidence>
<gene>
    <name evidence="2" type="ORF">SAMN02745194_01812</name>
</gene>
<evidence type="ECO:0000313" key="3">
    <source>
        <dbReference type="Proteomes" id="UP000184387"/>
    </source>
</evidence>
<dbReference type="PANTHER" id="PTHR42685:SF22">
    <property type="entry name" value="CONDITIONED MEDIUM FACTOR RECEPTOR 1"/>
    <property type="match status" value="1"/>
</dbReference>
<dbReference type="STRING" id="198092.SAMN02745194_01812"/>
<dbReference type="AlphaFoldDB" id="A0A1M6GUM6"/>
<accession>A0A1M6GUM6</accession>
<organism evidence="2 3">
    <name type="scientific">Muricoccus roseus</name>
    <dbReference type="NCBI Taxonomy" id="198092"/>
    <lineage>
        <taxon>Bacteria</taxon>
        <taxon>Pseudomonadati</taxon>
        <taxon>Pseudomonadota</taxon>
        <taxon>Alphaproteobacteria</taxon>
        <taxon>Acetobacterales</taxon>
        <taxon>Roseomonadaceae</taxon>
        <taxon>Muricoccus</taxon>
    </lineage>
</organism>
<evidence type="ECO:0000259" key="1">
    <source>
        <dbReference type="Pfam" id="PF01494"/>
    </source>
</evidence>
<dbReference type="GO" id="GO:0071949">
    <property type="term" value="F:FAD binding"/>
    <property type="evidence" value="ECO:0007669"/>
    <property type="project" value="InterPro"/>
</dbReference>
<dbReference type="PANTHER" id="PTHR42685">
    <property type="entry name" value="GERANYLGERANYL DIPHOSPHATE REDUCTASE"/>
    <property type="match status" value="1"/>
</dbReference>
<feature type="domain" description="FAD-binding" evidence="1">
    <location>
        <begin position="2"/>
        <end position="54"/>
    </location>
</feature>
<dbReference type="Gene3D" id="3.50.50.60">
    <property type="entry name" value="FAD/NAD(P)-binding domain"/>
    <property type="match status" value="1"/>
</dbReference>
<name>A0A1M6GUM6_9PROT</name>
<keyword evidence="3" id="KW-1185">Reference proteome</keyword>
<sequence>MVGGGPAGAAAAITLARGGACVTLVEREAGAREKVCGEFLGPDAARLLEGLGLSLPGLGAAPIEGAILASGPREACWSLPFRAWSLPRAVLDEALLGLAQGAGARVLRGRAVAGAAREGAAWSVRLSDGAALQAGALVLATGKHELRGHARPVPGGAIGLKLPLRLEEPLKDTVVLLPSAGGYAGLQPRAGGGANLCAALRAAGAEARDPAALLARVAAGSARAAALLRGAEPLLPRPMAVARVPYGFRHRDAGAAEPGLYRIGDQFAVVPSLAGDGVAMALEGGAAAARAILAGQQAGAFHAALNRRFDRPMRWSGLVARGMEAAPGALALAAGAMPGLARLAAARMRLPGAGGFTPA</sequence>
<dbReference type="InterPro" id="IPR002938">
    <property type="entry name" value="FAD-bd"/>
</dbReference>
<dbReference type="SUPFAM" id="SSF51905">
    <property type="entry name" value="FAD/NAD(P)-binding domain"/>
    <property type="match status" value="1"/>
</dbReference>
<protein>
    <submittedName>
        <fullName evidence="2">Dehydrogenase (Flavoprotein)</fullName>
    </submittedName>
</protein>
<dbReference type="InterPro" id="IPR050407">
    <property type="entry name" value="Geranylgeranyl_reductase"/>
</dbReference>
<dbReference type="Pfam" id="PF01494">
    <property type="entry name" value="FAD_binding_3"/>
    <property type="match status" value="1"/>
</dbReference>
<dbReference type="EMBL" id="FQZF01000009">
    <property type="protein sequence ID" value="SHJ13647.1"/>
    <property type="molecule type" value="Genomic_DNA"/>
</dbReference>
<proteinExistence type="predicted"/>
<dbReference type="Proteomes" id="UP000184387">
    <property type="component" value="Unassembled WGS sequence"/>
</dbReference>
<dbReference type="InterPro" id="IPR036188">
    <property type="entry name" value="FAD/NAD-bd_sf"/>
</dbReference>